<keyword evidence="1" id="KW-0677">Repeat</keyword>
<dbReference type="InterPro" id="IPR036770">
    <property type="entry name" value="Ankyrin_rpt-contain_sf"/>
</dbReference>
<feature type="repeat" description="ANK" evidence="2">
    <location>
        <begin position="677"/>
        <end position="709"/>
    </location>
</feature>
<evidence type="ECO:0000313" key="4">
    <source>
        <dbReference type="EMBL" id="QIW98450.1"/>
    </source>
</evidence>
<dbReference type="Gene3D" id="1.25.40.20">
    <property type="entry name" value="Ankyrin repeat-containing domain"/>
    <property type="match status" value="1"/>
</dbReference>
<proteinExistence type="predicted"/>
<accession>A0A6H0XUV5</accession>
<dbReference type="PROSITE" id="PS50297">
    <property type="entry name" value="ANK_REP_REGION"/>
    <property type="match status" value="3"/>
</dbReference>
<evidence type="ECO:0000259" key="3">
    <source>
        <dbReference type="Pfam" id="PF24883"/>
    </source>
</evidence>
<evidence type="ECO:0000256" key="1">
    <source>
        <dbReference type="ARBA" id="ARBA00022737"/>
    </source>
</evidence>
<dbReference type="PANTHER" id="PTHR10039:SF5">
    <property type="entry name" value="NACHT DOMAIN-CONTAINING PROTEIN"/>
    <property type="match status" value="1"/>
</dbReference>
<feature type="repeat" description="ANK" evidence="2">
    <location>
        <begin position="710"/>
        <end position="742"/>
    </location>
</feature>
<name>A0A6H0XUV5_9PEZI</name>
<dbReference type="SUPFAM" id="SSF52540">
    <property type="entry name" value="P-loop containing nucleoside triphosphate hydrolases"/>
    <property type="match status" value="1"/>
</dbReference>
<dbReference type="InterPro" id="IPR027417">
    <property type="entry name" value="P-loop_NTPase"/>
</dbReference>
<dbReference type="SUPFAM" id="SSF48403">
    <property type="entry name" value="Ankyrin repeat"/>
    <property type="match status" value="1"/>
</dbReference>
<dbReference type="SMART" id="SM00248">
    <property type="entry name" value="ANK"/>
    <property type="match status" value="5"/>
</dbReference>
<feature type="repeat" description="ANK" evidence="2">
    <location>
        <begin position="643"/>
        <end position="676"/>
    </location>
</feature>
<keyword evidence="5" id="KW-1185">Reference proteome</keyword>
<dbReference type="Pfam" id="PF12796">
    <property type="entry name" value="Ank_2"/>
    <property type="match status" value="2"/>
</dbReference>
<evidence type="ECO:0000256" key="2">
    <source>
        <dbReference type="PROSITE-ProRule" id="PRU00023"/>
    </source>
</evidence>
<dbReference type="Gene3D" id="3.40.50.300">
    <property type="entry name" value="P-loop containing nucleotide triphosphate hydrolases"/>
    <property type="match status" value="1"/>
</dbReference>
<organism evidence="4 5">
    <name type="scientific">Peltaster fructicola</name>
    <dbReference type="NCBI Taxonomy" id="286661"/>
    <lineage>
        <taxon>Eukaryota</taxon>
        <taxon>Fungi</taxon>
        <taxon>Dikarya</taxon>
        <taxon>Ascomycota</taxon>
        <taxon>Pezizomycotina</taxon>
        <taxon>Dothideomycetes</taxon>
        <taxon>Dothideomycetes incertae sedis</taxon>
        <taxon>Peltaster</taxon>
    </lineage>
</organism>
<protein>
    <recommendedName>
        <fullName evidence="3">Nephrocystin 3-like N-terminal domain-containing protein</fullName>
    </recommendedName>
</protein>
<dbReference type="PANTHER" id="PTHR10039">
    <property type="entry name" value="AMELOGENIN"/>
    <property type="match status" value="1"/>
</dbReference>
<gene>
    <name evidence="4" type="ORF">AMS68_003968</name>
</gene>
<dbReference type="PROSITE" id="PS50088">
    <property type="entry name" value="ANK_REPEAT"/>
    <property type="match status" value="3"/>
</dbReference>
<dbReference type="Pfam" id="PF24883">
    <property type="entry name" value="NPHP3_N"/>
    <property type="match status" value="1"/>
</dbReference>
<feature type="domain" description="Nephrocystin 3-like N-terminal" evidence="3">
    <location>
        <begin position="193"/>
        <end position="356"/>
    </location>
</feature>
<sequence>MFQWFAQAAVCYVHLADVSTRDELVRSRWFTRSWTLQELVAPKDVRFFSSDWEYLGDKLTLHEEVFAAARIDVLTPLRNVPIWERFSWSLNRLCTRSEDEVYSLLGLLEVDMVVLYGEGSYCAHERLFERVQETHGEIIGTTVQFTWYAHNLADSSTAQHDIQKTSDIFELLQSLYNQGRGLSKLDNASPFPGTCTWLLSNKAFRAWIEMESSRLLWIKGKPGSGKSTLMRFAAENLPSDSQVVQWSFSMHGHELQRSASGLYRVLLFELLRVPGALPGNVLQHILGIYTDRKHINSTWTDAVLETALRMACEALKRPVRCFVDALDECHNKQIMDMIHFFEDIRFSNLYICFSSRYYPLIHIRQSVEIHLEQEVQHSKDIETYIRRRLARHWPNTTGYGLDARISTKAGGFFLWAVLLVRVIDRELSKSSMRTSERLLDFVPGRLCDFYDSFITVPDSDSFRLCIMWLLFSTRPLSSVEIFYGIQTKLALGAVHLTLQSDVPAQFLADFLVKQSKGLAEINIDAALNARAQFIHESVRNYFLRHGGLKRLMLGQADTHLESVAHDILKGICHDYVHQLPTAHAQKQTFLSWRAVKELVQCGVDVDEGLEPPLIILAGTDNADVPTFELLLSRGANVDAQTSTGESALHRAVSKPQHLDIVHALLACGADVNLSDRTGKTSLMVASESGCLAISQELLKHGAYVNSVDLDGSTPLLYATMKDHEDIIQLLLDAGADPNAINKYGQSALLVASLNGYRSVSRLQVRAGEQPKVESNSSSMKYYEKSQSILPDSWSVTTDSTAVTLDDYLRLRGSMTFALTMYSELPVDELDEDDMDCTKSHDPIRGALVMFAFSMQQRATSQAQRYASRLVRQQSGTIVENFLNKILRAPALACGDEPRPDAAITSSHDAVQEWLKDEHIEGDPPPDLPPDSSEAIPEQEDMMVTARNFLVDNEVFRWLLARTRLFMTKSPGHNMQKISRTLYRATAEQHRMSTDITTVDFIIDWNPSHYLHKNYQTLPDIGDVIVLTSDDRQTQATTISEYMSTTWPCSGRQMLQYIGLVISAMAGPATPGSGVTKSFEWLKYKASIQISIEIDVRITIRAPAFLVVEVGEQLAWLGSSCREASHPDTQSCCSPKISVSRPAFVTGHCEVQIRFPESAQTLDTDQDAQCWRSLFRNVCIGDGFPISLRREGERGLEIPFRMMAQLGGADRIADYAGQRLLKGFETLFVPVCKTATSIVWHLLTEVQGKRVSLNAFIDRQVLAEPSVDLACIWRARHFLGWVSKATQHAGTRNAHYKGNSAVFVHAAKPGLVLEKASISLSHILGGAVTAAQGQVHQGIRTSDSNLSYSERVDRMRDMHILLYDDPKQRGWLLDGASAVLHLLRFHLDRDPSVREAKLIDMKQFPYAPDQIGCDAAIATLKADQTRKTELIREVVKESEVTETIIQDGKTTTKTTISEKTVSRTIADKVMELWACLEDMYDAASMARRRPGLNTNDLLDHLEGWRFEDVASMKMRIEPKFSKIDAKASGWHRLAQNVNAVVLLGGDFGLMIRPTDQCCAKWKQLPPQQYCLAVPVQLLKRIYETNGDKGGFTLAKDVCWTPIEHTFRCSCAERQRRPGQKCDPRQILSRSTILMANKAKITPLQLFSNEEYAQGAIMFGHRKLQKDEQPALASSFKKSSPFRRLFTRRTQG</sequence>
<dbReference type="InterPro" id="IPR002110">
    <property type="entry name" value="Ankyrin_rpt"/>
</dbReference>
<keyword evidence="2" id="KW-0040">ANK repeat</keyword>
<dbReference type="OrthoDB" id="1577640at2759"/>
<reference evidence="4 5" key="1">
    <citation type="journal article" date="2016" name="Sci. Rep.">
        <title>Peltaster fructicola genome reveals evolution from an invasive phytopathogen to an ectophytic parasite.</title>
        <authorList>
            <person name="Xu C."/>
            <person name="Chen H."/>
            <person name="Gleason M.L."/>
            <person name="Xu J.R."/>
            <person name="Liu H."/>
            <person name="Zhang R."/>
            <person name="Sun G."/>
        </authorList>
    </citation>
    <scope>NUCLEOTIDE SEQUENCE [LARGE SCALE GENOMIC DNA]</scope>
    <source>
        <strain evidence="4 5">LNHT1506</strain>
    </source>
</reference>
<dbReference type="InterPro" id="IPR056884">
    <property type="entry name" value="NPHP3-like_N"/>
</dbReference>
<dbReference type="EMBL" id="CP051141">
    <property type="protein sequence ID" value="QIW98450.1"/>
    <property type="molecule type" value="Genomic_DNA"/>
</dbReference>
<evidence type="ECO:0000313" key="5">
    <source>
        <dbReference type="Proteomes" id="UP000503462"/>
    </source>
</evidence>
<dbReference type="Proteomes" id="UP000503462">
    <property type="component" value="Chromosome 3"/>
</dbReference>